<dbReference type="Proteomes" id="UP001165190">
    <property type="component" value="Unassembled WGS sequence"/>
</dbReference>
<comment type="similarity">
    <text evidence="1">Belongs to the phosphoglycerate mutase family.</text>
</comment>
<accession>A0A9W7M058</accession>
<reference evidence="2" key="1">
    <citation type="submission" date="2023-05" db="EMBL/GenBank/DDBJ databases">
        <title>Genome and transcriptome analyses reveal genes involved in the formation of fine ridges on petal epidermal cells in Hibiscus trionum.</title>
        <authorList>
            <person name="Koshimizu S."/>
            <person name="Masuda S."/>
            <person name="Ishii T."/>
            <person name="Shirasu K."/>
            <person name="Hoshino A."/>
            <person name="Arita M."/>
        </authorList>
    </citation>
    <scope>NUCLEOTIDE SEQUENCE</scope>
    <source>
        <strain evidence="2">Hamamatsu line</strain>
    </source>
</reference>
<dbReference type="Gene3D" id="3.40.50.1240">
    <property type="entry name" value="Phosphoglycerate mutase-like"/>
    <property type="match status" value="1"/>
</dbReference>
<dbReference type="CDD" id="cd07067">
    <property type="entry name" value="HP_PGM_like"/>
    <property type="match status" value="1"/>
</dbReference>
<dbReference type="InterPro" id="IPR029033">
    <property type="entry name" value="His_PPase_superfam"/>
</dbReference>
<proteinExistence type="inferred from homology"/>
<evidence type="ECO:0000313" key="3">
    <source>
        <dbReference type="Proteomes" id="UP001165190"/>
    </source>
</evidence>
<gene>
    <name evidence="2" type="ORF">HRI_001945100</name>
</gene>
<evidence type="ECO:0000256" key="1">
    <source>
        <dbReference type="ARBA" id="ARBA00038362"/>
    </source>
</evidence>
<dbReference type="GO" id="GO:0016791">
    <property type="term" value="F:phosphatase activity"/>
    <property type="evidence" value="ECO:0007669"/>
    <property type="project" value="TreeGrafter"/>
</dbReference>
<dbReference type="PANTHER" id="PTHR48100:SF19">
    <property type="entry name" value="PHOSPHOGLYCERATE MUTASE FAMILY PROTEIN"/>
    <property type="match status" value="1"/>
</dbReference>
<protein>
    <recommendedName>
        <fullName evidence="4">Phosphoglycerate mutase-like protein 1</fullName>
    </recommendedName>
</protein>
<evidence type="ECO:0008006" key="4">
    <source>
        <dbReference type="Google" id="ProtNLM"/>
    </source>
</evidence>
<dbReference type="PROSITE" id="PS00175">
    <property type="entry name" value="PG_MUTASE"/>
    <property type="match status" value="1"/>
</dbReference>
<dbReference type="InterPro" id="IPR050275">
    <property type="entry name" value="PGM_Phosphatase"/>
</dbReference>
<dbReference type="InterPro" id="IPR001345">
    <property type="entry name" value="PG/BPGM_mutase_AS"/>
</dbReference>
<dbReference type="AlphaFoldDB" id="A0A9W7M058"/>
<organism evidence="2 3">
    <name type="scientific">Hibiscus trionum</name>
    <name type="common">Flower of an hour</name>
    <dbReference type="NCBI Taxonomy" id="183268"/>
    <lineage>
        <taxon>Eukaryota</taxon>
        <taxon>Viridiplantae</taxon>
        <taxon>Streptophyta</taxon>
        <taxon>Embryophyta</taxon>
        <taxon>Tracheophyta</taxon>
        <taxon>Spermatophyta</taxon>
        <taxon>Magnoliopsida</taxon>
        <taxon>eudicotyledons</taxon>
        <taxon>Gunneridae</taxon>
        <taxon>Pentapetalae</taxon>
        <taxon>rosids</taxon>
        <taxon>malvids</taxon>
        <taxon>Malvales</taxon>
        <taxon>Malvaceae</taxon>
        <taxon>Malvoideae</taxon>
        <taxon>Hibiscus</taxon>
    </lineage>
</organism>
<dbReference type="GO" id="GO:0005737">
    <property type="term" value="C:cytoplasm"/>
    <property type="evidence" value="ECO:0007669"/>
    <property type="project" value="TreeGrafter"/>
</dbReference>
<dbReference type="OrthoDB" id="496981at2759"/>
<dbReference type="SMART" id="SM00855">
    <property type="entry name" value="PGAM"/>
    <property type="match status" value="1"/>
</dbReference>
<dbReference type="EMBL" id="BSYR01000019">
    <property type="protein sequence ID" value="GMI82758.1"/>
    <property type="molecule type" value="Genomic_DNA"/>
</dbReference>
<dbReference type="SUPFAM" id="SSF53254">
    <property type="entry name" value="Phosphoglycerate mutase-like"/>
    <property type="match status" value="1"/>
</dbReference>
<name>A0A9W7M058_HIBTR</name>
<dbReference type="InterPro" id="IPR013078">
    <property type="entry name" value="His_Pase_superF_clade-1"/>
</dbReference>
<keyword evidence="3" id="KW-1185">Reference proteome</keyword>
<evidence type="ECO:0000313" key="2">
    <source>
        <dbReference type="EMBL" id="GMI82758.1"/>
    </source>
</evidence>
<comment type="caution">
    <text evidence="2">The sequence shown here is derived from an EMBL/GenBank/DDBJ whole genome shotgun (WGS) entry which is preliminary data.</text>
</comment>
<dbReference type="PANTHER" id="PTHR48100">
    <property type="entry name" value="BROAD-SPECIFICITY PHOSPHATASE YOR283W-RELATED"/>
    <property type="match status" value="1"/>
</dbReference>
<sequence length="260" mass="29610">MNTSAAQFPYPWQRCKIIHLMRHGQAMHNVEGDKDRRALLSEHLFDAQLSPLGLQQVCQLRKDVHARGLLKKIDLVITSPLYRTMQTAMGVFGSEGQADDNFCAIPLPAGGPQIMAVELCRDRMGQRPCDMRRRVSECQALFPCIDFSMMDGEEDSMWNPDVRESEEEMAARMLLFMEWLWTRPEQQIVIVSHGIILQMILNVLENDCHPTVKSALCERFDNCELRSVVIVDKRLREADPPLCSPRDVANLNASRGEVSN</sequence>
<dbReference type="Pfam" id="PF00300">
    <property type="entry name" value="His_Phos_1"/>
    <property type="match status" value="2"/>
</dbReference>